<feature type="region of interest" description="Disordered" evidence="8">
    <location>
        <begin position="177"/>
        <end position="200"/>
    </location>
</feature>
<evidence type="ECO:0000256" key="1">
    <source>
        <dbReference type="ARBA" id="ARBA00004604"/>
    </source>
</evidence>
<dbReference type="GO" id="GO:0034388">
    <property type="term" value="C:Pwp2p-containing subcomplex of 90S preribosome"/>
    <property type="evidence" value="ECO:0007669"/>
    <property type="project" value="TreeGrafter"/>
</dbReference>
<keyword evidence="2" id="KW-0698">rRNA processing</keyword>
<keyword evidence="10" id="KW-1185">Reference proteome</keyword>
<dbReference type="InterPro" id="IPR015943">
    <property type="entry name" value="WD40/YVTN_repeat-like_dom_sf"/>
</dbReference>
<feature type="repeat" description="WD" evidence="7">
    <location>
        <begin position="531"/>
        <end position="560"/>
    </location>
</feature>
<dbReference type="InterPro" id="IPR045161">
    <property type="entry name" value="Utp18"/>
</dbReference>
<evidence type="ECO:0000256" key="5">
    <source>
        <dbReference type="ARBA" id="ARBA00023242"/>
    </source>
</evidence>
<feature type="compositionally biased region" description="Low complexity" evidence="8">
    <location>
        <begin position="1"/>
        <end position="14"/>
    </location>
</feature>
<feature type="compositionally biased region" description="Basic and acidic residues" evidence="8">
    <location>
        <begin position="92"/>
        <end position="120"/>
    </location>
</feature>
<evidence type="ECO:0000256" key="3">
    <source>
        <dbReference type="ARBA" id="ARBA00022574"/>
    </source>
</evidence>
<keyword evidence="3 7" id="KW-0853">WD repeat</keyword>
<feature type="compositionally biased region" description="Low complexity" evidence="8">
    <location>
        <begin position="188"/>
        <end position="197"/>
    </location>
</feature>
<feature type="region of interest" description="Disordered" evidence="8">
    <location>
        <begin position="90"/>
        <end position="126"/>
    </location>
</feature>
<dbReference type="STRING" id="1160509.A0A3N4ILK9"/>
<evidence type="ECO:0000256" key="6">
    <source>
        <dbReference type="ARBA" id="ARBA00025767"/>
    </source>
</evidence>
<protein>
    <submittedName>
        <fullName evidence="9">WD40 repeat-like protein</fullName>
    </submittedName>
</protein>
<feature type="region of interest" description="Disordered" evidence="8">
    <location>
        <begin position="1"/>
        <end position="32"/>
    </location>
</feature>
<dbReference type="Gene3D" id="2.130.10.10">
    <property type="entry name" value="YVTN repeat-like/Quinoprotein amine dehydrogenase"/>
    <property type="match status" value="1"/>
</dbReference>
<evidence type="ECO:0000256" key="4">
    <source>
        <dbReference type="ARBA" id="ARBA00022737"/>
    </source>
</evidence>
<accession>A0A3N4ILK9</accession>
<evidence type="ECO:0000313" key="9">
    <source>
        <dbReference type="EMBL" id="RPA87012.1"/>
    </source>
</evidence>
<sequence>MAKSKSTSNAATKKQVFARPPPPPKDEEEEELEKLVFGDLEGFHAGIRGTIQDSSDEEDADQGFGRDVAAQNWDKDLAEIPDDELFVIDVPTVHRSDDESEGEDGKDKADGAEKKSKAAWEDSDDERVVVSLADNPRLRKLRVTEDENLISGKDYQKRLRRQYHRVYPIPEWALPSNKRKSKKRRGSDASSSGSDSDYGMEVEEVATEPLAKLLSAAGSSWTKKSTRLMPEKIEIARLQDANQARHSHSGISAVSFHPTHPLLLSAGLDSTVRLFHIDGKINPAATSLHLKKTPIHSAQFHPGGRKVFLSGRRRYFHVWDLESGAVEKVTQIGTAQNQELQRSTEKFKLSPDGRYMALAAARGVVNILDAKNCMWVTSAKVEGRVADMAWYPDGEGLAIASKASEVIEFNMRTGTVESRWRDEGFGTTTIALGGKDSGRWCAIGSESGVVNVYDRINGLPNSANGYGEIAPKPARVLEQLLTPVSLLEFSGDAQVLAMASHGKTDALRLVHLPSLSAYKNWPTSSTPLGRVNCAAWSPGTSNGMLAVGNEQGKVRLWEIR</sequence>
<keyword evidence="5" id="KW-0539">Nucleus</keyword>
<name>A0A3N4ILK9_ASCIM</name>
<dbReference type="InterPro" id="IPR001680">
    <property type="entry name" value="WD40_rpt"/>
</dbReference>
<proteinExistence type="inferred from homology"/>
<dbReference type="GO" id="GO:0006364">
    <property type="term" value="P:rRNA processing"/>
    <property type="evidence" value="ECO:0007669"/>
    <property type="project" value="UniProtKB-KW"/>
</dbReference>
<dbReference type="EMBL" id="ML119647">
    <property type="protein sequence ID" value="RPA87012.1"/>
    <property type="molecule type" value="Genomic_DNA"/>
</dbReference>
<dbReference type="AlphaFoldDB" id="A0A3N4ILK9"/>
<organism evidence="9 10">
    <name type="scientific">Ascobolus immersus RN42</name>
    <dbReference type="NCBI Taxonomy" id="1160509"/>
    <lineage>
        <taxon>Eukaryota</taxon>
        <taxon>Fungi</taxon>
        <taxon>Dikarya</taxon>
        <taxon>Ascomycota</taxon>
        <taxon>Pezizomycotina</taxon>
        <taxon>Pezizomycetes</taxon>
        <taxon>Pezizales</taxon>
        <taxon>Ascobolaceae</taxon>
        <taxon>Ascobolus</taxon>
    </lineage>
</organism>
<dbReference type="GO" id="GO:0032040">
    <property type="term" value="C:small-subunit processome"/>
    <property type="evidence" value="ECO:0007669"/>
    <property type="project" value="TreeGrafter"/>
</dbReference>
<dbReference type="PROSITE" id="PS50082">
    <property type="entry name" value="WD_REPEATS_2"/>
    <property type="match status" value="1"/>
</dbReference>
<dbReference type="SUPFAM" id="SSF50978">
    <property type="entry name" value="WD40 repeat-like"/>
    <property type="match status" value="1"/>
</dbReference>
<feature type="region of interest" description="Disordered" evidence="8">
    <location>
        <begin position="46"/>
        <end position="67"/>
    </location>
</feature>
<comment type="similarity">
    <text evidence="6">Belongs to the WD repeat UTP18 family.</text>
</comment>
<dbReference type="Pfam" id="PF00400">
    <property type="entry name" value="WD40"/>
    <property type="match status" value="1"/>
</dbReference>
<dbReference type="OrthoDB" id="1935146at2759"/>
<gene>
    <name evidence="9" type="ORF">BJ508DRAFT_410599</name>
</gene>
<evidence type="ECO:0000313" key="10">
    <source>
        <dbReference type="Proteomes" id="UP000275078"/>
    </source>
</evidence>
<dbReference type="Proteomes" id="UP000275078">
    <property type="component" value="Unassembled WGS sequence"/>
</dbReference>
<dbReference type="PANTHER" id="PTHR18359:SF0">
    <property type="entry name" value="U3 SMALL NUCLEOLAR RNA-ASSOCIATED PROTEIN 18 HOMOLOG"/>
    <property type="match status" value="1"/>
</dbReference>
<evidence type="ECO:0000256" key="7">
    <source>
        <dbReference type="PROSITE-ProRule" id="PRU00221"/>
    </source>
</evidence>
<keyword evidence="4" id="KW-0677">Repeat</keyword>
<dbReference type="PANTHER" id="PTHR18359">
    <property type="entry name" value="WD-REPEAT PROTEIN-RELATED"/>
    <property type="match status" value="1"/>
</dbReference>
<dbReference type="InterPro" id="IPR036322">
    <property type="entry name" value="WD40_repeat_dom_sf"/>
</dbReference>
<reference evidence="9 10" key="1">
    <citation type="journal article" date="2018" name="Nat. Ecol. Evol.">
        <title>Pezizomycetes genomes reveal the molecular basis of ectomycorrhizal truffle lifestyle.</title>
        <authorList>
            <person name="Murat C."/>
            <person name="Payen T."/>
            <person name="Noel B."/>
            <person name="Kuo A."/>
            <person name="Morin E."/>
            <person name="Chen J."/>
            <person name="Kohler A."/>
            <person name="Krizsan K."/>
            <person name="Balestrini R."/>
            <person name="Da Silva C."/>
            <person name="Montanini B."/>
            <person name="Hainaut M."/>
            <person name="Levati E."/>
            <person name="Barry K.W."/>
            <person name="Belfiori B."/>
            <person name="Cichocki N."/>
            <person name="Clum A."/>
            <person name="Dockter R.B."/>
            <person name="Fauchery L."/>
            <person name="Guy J."/>
            <person name="Iotti M."/>
            <person name="Le Tacon F."/>
            <person name="Lindquist E.A."/>
            <person name="Lipzen A."/>
            <person name="Malagnac F."/>
            <person name="Mello A."/>
            <person name="Molinier V."/>
            <person name="Miyauchi S."/>
            <person name="Poulain J."/>
            <person name="Riccioni C."/>
            <person name="Rubini A."/>
            <person name="Sitrit Y."/>
            <person name="Splivallo R."/>
            <person name="Traeger S."/>
            <person name="Wang M."/>
            <person name="Zifcakova L."/>
            <person name="Wipf D."/>
            <person name="Zambonelli A."/>
            <person name="Paolocci F."/>
            <person name="Nowrousian M."/>
            <person name="Ottonello S."/>
            <person name="Baldrian P."/>
            <person name="Spatafora J.W."/>
            <person name="Henrissat B."/>
            <person name="Nagy L.G."/>
            <person name="Aury J.M."/>
            <person name="Wincker P."/>
            <person name="Grigoriev I.V."/>
            <person name="Bonfante P."/>
            <person name="Martin F.M."/>
        </authorList>
    </citation>
    <scope>NUCLEOTIDE SEQUENCE [LARGE SCALE GENOMIC DNA]</scope>
    <source>
        <strain evidence="9 10">RN42</strain>
    </source>
</reference>
<comment type="subcellular location">
    <subcellularLocation>
        <location evidence="1">Nucleus</location>
        <location evidence="1">Nucleolus</location>
    </subcellularLocation>
</comment>
<evidence type="ECO:0000256" key="2">
    <source>
        <dbReference type="ARBA" id="ARBA00022552"/>
    </source>
</evidence>
<dbReference type="SMART" id="SM00320">
    <property type="entry name" value="WD40"/>
    <property type="match status" value="5"/>
</dbReference>
<evidence type="ECO:0000256" key="8">
    <source>
        <dbReference type="SAM" id="MobiDB-lite"/>
    </source>
</evidence>